<accession>A0A4Q9VPV0</accession>
<name>A0A4Q9VPV0_9HYPH</name>
<keyword evidence="5" id="KW-1185">Reference proteome</keyword>
<evidence type="ECO:0000259" key="2">
    <source>
        <dbReference type="Pfam" id="PF01757"/>
    </source>
</evidence>
<feature type="transmembrane region" description="Helical" evidence="1">
    <location>
        <begin position="78"/>
        <end position="96"/>
    </location>
</feature>
<evidence type="ECO:0000256" key="1">
    <source>
        <dbReference type="SAM" id="Phobius"/>
    </source>
</evidence>
<dbReference type="GO" id="GO:0009103">
    <property type="term" value="P:lipopolysaccharide biosynthetic process"/>
    <property type="evidence" value="ECO:0007669"/>
    <property type="project" value="TreeGrafter"/>
</dbReference>
<feature type="transmembrane region" description="Helical" evidence="1">
    <location>
        <begin position="171"/>
        <end position="191"/>
    </location>
</feature>
<dbReference type="OrthoDB" id="9796461at2"/>
<evidence type="ECO:0000313" key="4">
    <source>
        <dbReference type="EMBL" id="TBW37659.1"/>
    </source>
</evidence>
<dbReference type="GO" id="GO:0016020">
    <property type="term" value="C:membrane"/>
    <property type="evidence" value="ECO:0007669"/>
    <property type="project" value="TreeGrafter"/>
</dbReference>
<keyword evidence="4" id="KW-0808">Transferase</keyword>
<reference evidence="4 5" key="1">
    <citation type="submission" date="2019-02" db="EMBL/GenBank/DDBJ databases">
        <title>Siculibacillus lacustris gen. nov., sp. nov., a new rosette-forming bacterium isolated from a freshwater crater lake (Lake St. Ana, Romania).</title>
        <authorList>
            <person name="Felfoldi T."/>
            <person name="Marton Z."/>
            <person name="Szabo A."/>
            <person name="Mentes A."/>
            <person name="Boka K."/>
            <person name="Marialigeti K."/>
            <person name="Mathe I."/>
            <person name="Koncz M."/>
            <person name="Schumann P."/>
            <person name="Toth E."/>
        </authorList>
    </citation>
    <scope>NUCLEOTIDE SEQUENCE [LARGE SCALE GENOMIC DNA]</scope>
    <source>
        <strain evidence="4 5">SA-279</strain>
    </source>
</reference>
<comment type="caution">
    <text evidence="4">The sequence shown here is derived from an EMBL/GenBank/DDBJ whole genome shotgun (WGS) entry which is preliminary data.</text>
</comment>
<evidence type="ECO:0000313" key="5">
    <source>
        <dbReference type="Proteomes" id="UP000292781"/>
    </source>
</evidence>
<dbReference type="InterPro" id="IPR050879">
    <property type="entry name" value="Acyltransferase_3"/>
</dbReference>
<feature type="transmembrane region" description="Helical" evidence="1">
    <location>
        <begin position="274"/>
        <end position="293"/>
    </location>
</feature>
<dbReference type="Pfam" id="PF19040">
    <property type="entry name" value="SGNH"/>
    <property type="match status" value="1"/>
</dbReference>
<sequence>MSTPADRGWRADIDGLRAVSVVVVILFHLGTGLMPGGYVGVDSFFVISGFLITGIIAREADEGRFSFLRFYERRIRRIYPALIVVLAATFAAAWVIQMPRDFLGFSRTLIAAPLFASNFMFLGADGYFDPTSITKPLLHTWSLGVEEQFYIVLPWLILGLGRVSAATRVRGVALVVAASLAASIASAAVGFDKAYYLLPMRFWELGFGALIALARPQLGPGARAIASVGGLALLIGGCLGLDAATPFPGWAALLPVVGACGILLGEGGPANRLLATWPFVFVGRISYPMYLWHWPPIVFTLYVTGRPIDPPTAAALFALVVVLSTATLHLVETPIRSRRWLSARTRLFGVSAVASAILVALGIVAFATDGWPSRLSPEVRRLAEVGLERTLLEDVCPHRRRDWAADLPPCVLGDASAPRFGFAILGDSHGRAIAGAIGEQAARLGIKGLWLGRVACAPLAGVERLGDASRRCAEHLDWALGRIREVDPKTVLVIGRWGSLVDRRAAAQERGAPPAYAVDGRPVPAAETEAAVTAGLGRTLDALGGRPVALLLSIPEPGFDVPTVGAASHLFGRTPPEGPSAAEWRARMAPVRAMLAPALARHPEIEVIDPALELCGSGRCAWGRDGAALFVDSDHPSRAGSRVIAPLFADFLAREAR</sequence>
<dbReference type="GO" id="GO:0016747">
    <property type="term" value="F:acyltransferase activity, transferring groups other than amino-acyl groups"/>
    <property type="evidence" value="ECO:0007669"/>
    <property type="project" value="InterPro"/>
</dbReference>
<feature type="domain" description="SGNH" evidence="3">
    <location>
        <begin position="399"/>
        <end position="649"/>
    </location>
</feature>
<keyword evidence="1" id="KW-0812">Transmembrane</keyword>
<keyword evidence="4" id="KW-0012">Acyltransferase</keyword>
<feature type="domain" description="Acyltransferase 3" evidence="2">
    <location>
        <begin position="11"/>
        <end position="326"/>
    </location>
</feature>
<feature type="transmembrane region" description="Helical" evidence="1">
    <location>
        <begin position="12"/>
        <end position="30"/>
    </location>
</feature>
<gene>
    <name evidence="4" type="ORF">EYW49_11175</name>
</gene>
<dbReference type="AlphaFoldDB" id="A0A4Q9VPV0"/>
<keyword evidence="1" id="KW-1133">Transmembrane helix</keyword>
<dbReference type="InterPro" id="IPR043968">
    <property type="entry name" value="SGNH"/>
</dbReference>
<evidence type="ECO:0000259" key="3">
    <source>
        <dbReference type="Pfam" id="PF19040"/>
    </source>
</evidence>
<feature type="transmembrane region" description="Helical" evidence="1">
    <location>
        <begin position="250"/>
        <end position="267"/>
    </location>
</feature>
<dbReference type="PANTHER" id="PTHR23028:SF53">
    <property type="entry name" value="ACYL_TRANSF_3 DOMAIN-CONTAINING PROTEIN"/>
    <property type="match status" value="1"/>
</dbReference>
<organism evidence="4 5">
    <name type="scientific">Siculibacillus lacustris</name>
    <dbReference type="NCBI Taxonomy" id="1549641"/>
    <lineage>
        <taxon>Bacteria</taxon>
        <taxon>Pseudomonadati</taxon>
        <taxon>Pseudomonadota</taxon>
        <taxon>Alphaproteobacteria</taxon>
        <taxon>Hyphomicrobiales</taxon>
        <taxon>Ancalomicrobiaceae</taxon>
        <taxon>Siculibacillus</taxon>
    </lineage>
</organism>
<dbReference type="Pfam" id="PF01757">
    <property type="entry name" value="Acyl_transf_3"/>
    <property type="match status" value="1"/>
</dbReference>
<dbReference type="PANTHER" id="PTHR23028">
    <property type="entry name" value="ACETYLTRANSFERASE"/>
    <property type="match status" value="1"/>
</dbReference>
<dbReference type="RefSeq" id="WP_131309609.1">
    <property type="nucleotide sequence ID" value="NZ_SJFN01000014.1"/>
</dbReference>
<keyword evidence="1" id="KW-0472">Membrane</keyword>
<feature type="transmembrane region" description="Helical" evidence="1">
    <location>
        <begin position="347"/>
        <end position="367"/>
    </location>
</feature>
<dbReference type="Proteomes" id="UP000292781">
    <property type="component" value="Unassembled WGS sequence"/>
</dbReference>
<protein>
    <submittedName>
        <fullName evidence="4">Acyltransferase</fullName>
    </submittedName>
</protein>
<dbReference type="EMBL" id="SJFN01000014">
    <property type="protein sequence ID" value="TBW37659.1"/>
    <property type="molecule type" value="Genomic_DNA"/>
</dbReference>
<feature type="transmembrane region" description="Helical" evidence="1">
    <location>
        <begin position="108"/>
        <end position="128"/>
    </location>
</feature>
<dbReference type="InterPro" id="IPR002656">
    <property type="entry name" value="Acyl_transf_3_dom"/>
</dbReference>
<proteinExistence type="predicted"/>
<feature type="transmembrane region" description="Helical" evidence="1">
    <location>
        <begin position="313"/>
        <end position="335"/>
    </location>
</feature>